<dbReference type="GO" id="GO:0019905">
    <property type="term" value="F:syntaxin binding"/>
    <property type="evidence" value="ECO:0007669"/>
    <property type="project" value="TreeGrafter"/>
</dbReference>
<dbReference type="Proteomes" id="UP000095085">
    <property type="component" value="Unassembled WGS sequence"/>
</dbReference>
<name>A0A1E4RGP2_9ASCO</name>
<evidence type="ECO:0000256" key="3">
    <source>
        <dbReference type="ARBA" id="ARBA00022448"/>
    </source>
</evidence>
<dbReference type="RefSeq" id="XP_020075448.1">
    <property type="nucleotide sequence ID" value="XM_020222296.1"/>
</dbReference>
<evidence type="ECO:0000256" key="1">
    <source>
        <dbReference type="ARBA" id="ARBA00004601"/>
    </source>
</evidence>
<feature type="domain" description="Vps52 C-terminal" evidence="7">
    <location>
        <begin position="355"/>
        <end position="438"/>
    </location>
</feature>
<dbReference type="GO" id="GO:0015031">
    <property type="term" value="P:protein transport"/>
    <property type="evidence" value="ECO:0007669"/>
    <property type="project" value="UniProtKB-KW"/>
</dbReference>
<proteinExistence type="inferred from homology"/>
<dbReference type="OrthoDB" id="19482at2759"/>
<dbReference type="GO" id="GO:0042147">
    <property type="term" value="P:retrograde transport, endosome to Golgi"/>
    <property type="evidence" value="ECO:0007669"/>
    <property type="project" value="TreeGrafter"/>
</dbReference>
<dbReference type="InterPro" id="IPR048361">
    <property type="entry name" value="Vps52_C"/>
</dbReference>
<dbReference type="GO" id="GO:0032456">
    <property type="term" value="P:endocytic recycling"/>
    <property type="evidence" value="ECO:0007669"/>
    <property type="project" value="TreeGrafter"/>
</dbReference>
<keyword evidence="4" id="KW-0653">Protein transport</keyword>
<evidence type="ECO:0000256" key="4">
    <source>
        <dbReference type="ARBA" id="ARBA00022927"/>
    </source>
</evidence>
<sequence>MSALHLIQTLLPLGPDDEPPIDLKSTAKLENFQAYVESLKSNSQSLPHSLEQVRIEALLASSLEGSYINSLTITDINKLINKFENYQSGIKVFRGRLEPIESILEDFNQELKDLSSSLTSLQEQSSSLTSDLNLQRGLSEKLNPIILDLMIPPDVVKSIMNDPIDIKWIENIRFINEKLQVIATTKSSEEGQLLYSYRGSKAATQLESGIQLLIAKSVERIRDFIITQIKLLRSSSTISSQKIQKKLLDVKEAYLFLKTHQSELASQLQLAYIYTMRWYYHVRFAKYLYALEKLHVRNIDGSYVIGHDTGEDKLGALSGGFKSWLSSSNQPTSPKLHQMQQMQQSKVVTLTEYLQSIDKRLEILNKRTDYTSAIPSQIAETTPFNYWLEFLYNQWSIALVDNVVVEYLFMVEFFYQGVEKFEKVEALGTVTEGELNSNSHKSDWSGVMFENVYKLGYDFVTWLISHQTQSVGLRSNSRVIPSTSLSTNSTCDAYAILLIIRLIQATQSSLHNEFHIPILDDHLNSLLMTLWPQFTKIIDLNCDSMKKIIMRSFSSKSKDRHLAPVSVTQHFAQFLLGLLKLAFNPANDKNKEQIRGEPLFISIERLRNDFEGVLTKLSSHLFGNTSQSTQKEIFLFNNYFLIVSILKNENGSGLESNDFIDEQISHFEMLCKAYETK</sequence>
<dbReference type="Pfam" id="PF04129">
    <property type="entry name" value="Vps52_CC"/>
    <property type="match status" value="1"/>
</dbReference>
<evidence type="ECO:0000313" key="8">
    <source>
        <dbReference type="EMBL" id="ODV66381.1"/>
    </source>
</evidence>
<gene>
    <name evidence="8" type="ORF">HYPBUDRAFT_157554</name>
</gene>
<dbReference type="InterPro" id="IPR007258">
    <property type="entry name" value="Vps52"/>
</dbReference>
<dbReference type="GeneID" id="30996845"/>
<dbReference type="Pfam" id="PF20655">
    <property type="entry name" value="Vps52_C"/>
    <property type="match status" value="2"/>
</dbReference>
<dbReference type="PANTHER" id="PTHR14190">
    <property type="entry name" value="SUPPRESSOR OF ACTIN MUTATIONS 2/VACUOLAR PROTEIN SORTING 52"/>
    <property type="match status" value="1"/>
</dbReference>
<dbReference type="EMBL" id="KV454542">
    <property type="protein sequence ID" value="ODV66381.1"/>
    <property type="molecule type" value="Genomic_DNA"/>
</dbReference>
<feature type="domain" description="Vps52 C-terminal" evidence="7">
    <location>
        <begin position="488"/>
        <end position="652"/>
    </location>
</feature>
<accession>A0A1E4RGP2</accession>
<reference evidence="9" key="1">
    <citation type="submission" date="2016-05" db="EMBL/GenBank/DDBJ databases">
        <title>Comparative genomics of biotechnologically important yeasts.</title>
        <authorList>
            <consortium name="DOE Joint Genome Institute"/>
            <person name="Riley R."/>
            <person name="Haridas S."/>
            <person name="Wolfe K.H."/>
            <person name="Lopes M.R."/>
            <person name="Hittinger C.T."/>
            <person name="Goker M."/>
            <person name="Salamov A."/>
            <person name="Wisecaver J."/>
            <person name="Long T.M."/>
            <person name="Aerts A.L."/>
            <person name="Barry K."/>
            <person name="Choi C."/>
            <person name="Clum A."/>
            <person name="Coughlan A.Y."/>
            <person name="Deshpande S."/>
            <person name="Douglass A.P."/>
            <person name="Hanson S.J."/>
            <person name="Klenk H.-P."/>
            <person name="Labutti K."/>
            <person name="Lapidus A."/>
            <person name="Lindquist E."/>
            <person name="Lipzen A."/>
            <person name="Meier-Kolthoff J.P."/>
            <person name="Ohm R.A."/>
            <person name="Otillar R.P."/>
            <person name="Pangilinan J."/>
            <person name="Peng Y."/>
            <person name="Rokas A."/>
            <person name="Rosa C.A."/>
            <person name="Scheuner C."/>
            <person name="Sibirny A.A."/>
            <person name="Slot J.C."/>
            <person name="Stielow J.B."/>
            <person name="Sun H."/>
            <person name="Kurtzman C.P."/>
            <person name="Blackwell M."/>
            <person name="Grigoriev I.V."/>
            <person name="Jeffries T.W."/>
        </authorList>
    </citation>
    <scope>NUCLEOTIDE SEQUENCE [LARGE SCALE GENOMIC DNA]</scope>
    <source>
        <strain evidence="9">NRRL Y-1933</strain>
    </source>
</reference>
<keyword evidence="5" id="KW-0333">Golgi apparatus</keyword>
<dbReference type="PANTHER" id="PTHR14190:SF7">
    <property type="entry name" value="VACUOLAR PROTEIN SORTING-ASSOCIATED PROTEIN 52 HOMOLOG"/>
    <property type="match status" value="1"/>
</dbReference>
<comment type="subcellular location">
    <subcellularLocation>
        <location evidence="1">Golgi apparatus</location>
        <location evidence="1">trans-Golgi network</location>
    </subcellularLocation>
</comment>
<evidence type="ECO:0000259" key="7">
    <source>
        <dbReference type="Pfam" id="PF20655"/>
    </source>
</evidence>
<organism evidence="8 9">
    <name type="scientific">Hyphopichia burtonii NRRL Y-1933</name>
    <dbReference type="NCBI Taxonomy" id="984485"/>
    <lineage>
        <taxon>Eukaryota</taxon>
        <taxon>Fungi</taxon>
        <taxon>Dikarya</taxon>
        <taxon>Ascomycota</taxon>
        <taxon>Saccharomycotina</taxon>
        <taxon>Pichiomycetes</taxon>
        <taxon>Debaryomycetaceae</taxon>
        <taxon>Hyphopichia</taxon>
    </lineage>
</organism>
<evidence type="ECO:0000313" key="9">
    <source>
        <dbReference type="Proteomes" id="UP000095085"/>
    </source>
</evidence>
<dbReference type="GO" id="GO:0005829">
    <property type="term" value="C:cytosol"/>
    <property type="evidence" value="ECO:0007669"/>
    <property type="project" value="GOC"/>
</dbReference>
<evidence type="ECO:0000256" key="2">
    <source>
        <dbReference type="ARBA" id="ARBA00008180"/>
    </source>
</evidence>
<dbReference type="GO" id="GO:0006896">
    <property type="term" value="P:Golgi to vacuole transport"/>
    <property type="evidence" value="ECO:0007669"/>
    <property type="project" value="TreeGrafter"/>
</dbReference>
<dbReference type="STRING" id="984485.A0A1E4RGP2"/>
<dbReference type="AlphaFoldDB" id="A0A1E4RGP2"/>
<dbReference type="InterPro" id="IPR048319">
    <property type="entry name" value="Vps52_CC"/>
</dbReference>
<evidence type="ECO:0000256" key="5">
    <source>
        <dbReference type="ARBA" id="ARBA00023034"/>
    </source>
</evidence>
<feature type="domain" description="Vps52 coiled-coil" evidence="6">
    <location>
        <begin position="97"/>
        <end position="257"/>
    </location>
</feature>
<comment type="similarity">
    <text evidence="2">Belongs to the VPS52 family.</text>
</comment>
<dbReference type="GO" id="GO:0000938">
    <property type="term" value="C:GARP complex"/>
    <property type="evidence" value="ECO:0007669"/>
    <property type="project" value="TreeGrafter"/>
</dbReference>
<evidence type="ECO:0000259" key="6">
    <source>
        <dbReference type="Pfam" id="PF04129"/>
    </source>
</evidence>
<keyword evidence="3" id="KW-0813">Transport</keyword>
<protein>
    <submittedName>
        <fullName evidence="8">Vps52/Sac2</fullName>
    </submittedName>
</protein>
<keyword evidence="9" id="KW-1185">Reference proteome</keyword>